<proteinExistence type="predicted"/>
<protein>
    <submittedName>
        <fullName evidence="1">Uncharacterized protein</fullName>
    </submittedName>
</protein>
<sequence length="155" mass="17642">MKKFTIIHNFTAVASIEVLAETREEAFEKAKENDLELSDYNFELDSAEIGREEDIPDLQELISKASEVIKRYGEEGHDGFFSVPTYPTITTQSWNGDEFVKHHNIVEDFYYDSDKGLMMDVGEGFEVELDELPEIEQLNVCQVIIDAAQANGIEL</sequence>
<dbReference type="EMBL" id="VUNF01000004">
    <property type="protein sequence ID" value="MST76841.1"/>
    <property type="molecule type" value="Genomic_DNA"/>
</dbReference>
<gene>
    <name evidence="1" type="ORF">FYJ72_03875</name>
</gene>
<organism evidence="1 2">
    <name type="scientific">Segatella copri</name>
    <dbReference type="NCBI Taxonomy" id="165179"/>
    <lineage>
        <taxon>Bacteria</taxon>
        <taxon>Pseudomonadati</taxon>
        <taxon>Bacteroidota</taxon>
        <taxon>Bacteroidia</taxon>
        <taxon>Bacteroidales</taxon>
        <taxon>Prevotellaceae</taxon>
        <taxon>Segatella</taxon>
    </lineage>
</organism>
<dbReference type="RefSeq" id="WP_154480461.1">
    <property type="nucleotide sequence ID" value="NZ_VUNF01000004.1"/>
</dbReference>
<comment type="caution">
    <text evidence="1">The sequence shown here is derived from an EMBL/GenBank/DDBJ whole genome shotgun (WGS) entry which is preliminary data.</text>
</comment>
<name>A0A6I2TSY6_9BACT</name>
<evidence type="ECO:0000313" key="2">
    <source>
        <dbReference type="Proteomes" id="UP000450161"/>
    </source>
</evidence>
<dbReference type="AlphaFoldDB" id="A0A6I2TSY6"/>
<dbReference type="Proteomes" id="UP000450161">
    <property type="component" value="Unassembled WGS sequence"/>
</dbReference>
<evidence type="ECO:0000313" key="1">
    <source>
        <dbReference type="EMBL" id="MST76841.1"/>
    </source>
</evidence>
<reference evidence="1 2" key="1">
    <citation type="submission" date="2019-08" db="EMBL/GenBank/DDBJ databases">
        <title>In-depth cultivation of the pig gut microbiome towards novel bacterial diversity and tailored functional studies.</title>
        <authorList>
            <person name="Wylensek D."/>
            <person name="Hitch T.C.A."/>
            <person name="Clavel T."/>
        </authorList>
    </citation>
    <scope>NUCLEOTIDE SEQUENCE [LARGE SCALE GENOMIC DNA]</scope>
    <source>
        <strain evidence="1 2">LKV-178-WT-2C</strain>
    </source>
</reference>
<accession>A0A6I2TSY6</accession>